<sequence length="244" mass="26956">MENHTYKSYKVWDLPVRLFHWINVICVIGLGVLGTVILWSSAFGLSTDGKVLLKTVHVYFGYVFVLNLIIRLGWAFAGNRFAGWRNLLPFEKGYTQKLKGQLAAEKSGQPKHYLGHTPAGRLAVSAIMVALVAMATSGIVLAGTDIYFPPFGAMFQEWVAAPGVDPATVAAYVKDNVDQAAFAEMRAFRKPFILVHYWTFFIVLALIVVHIAAVIYTEVKSGSTLISAMFTGRKVIPGEPEDKE</sequence>
<keyword evidence="9 12" id="KW-1133">Transmembrane helix</keyword>
<dbReference type="InterPro" id="IPR000516">
    <property type="entry name" value="Ni-dep_Hydgase_cyt-B"/>
</dbReference>
<keyword evidence="3" id="KW-0813">Transport</keyword>
<dbReference type="GO" id="GO:0005886">
    <property type="term" value="C:plasma membrane"/>
    <property type="evidence" value="ECO:0007669"/>
    <property type="project" value="UniProtKB-SubCell"/>
</dbReference>
<dbReference type="GO" id="GO:0020037">
    <property type="term" value="F:heme binding"/>
    <property type="evidence" value="ECO:0007669"/>
    <property type="project" value="TreeGrafter"/>
</dbReference>
<organism evidence="14 15">
    <name type="scientific">Paremcibacter congregatus</name>
    <dbReference type="NCBI Taxonomy" id="2043170"/>
    <lineage>
        <taxon>Bacteria</taxon>
        <taxon>Pseudomonadati</taxon>
        <taxon>Pseudomonadota</taxon>
        <taxon>Alphaproteobacteria</taxon>
        <taxon>Emcibacterales</taxon>
        <taxon>Emcibacteraceae</taxon>
        <taxon>Paremcibacter</taxon>
    </lineage>
</organism>
<evidence type="ECO:0000256" key="2">
    <source>
        <dbReference type="ARBA" id="ARBA00008622"/>
    </source>
</evidence>
<dbReference type="PRINTS" id="PR00161">
    <property type="entry name" value="NIHGNASECYTB"/>
</dbReference>
<keyword evidence="10" id="KW-0408">Iron</keyword>
<evidence type="ECO:0000313" key="15">
    <source>
        <dbReference type="Proteomes" id="UP000229730"/>
    </source>
</evidence>
<evidence type="ECO:0000256" key="5">
    <source>
        <dbReference type="ARBA" id="ARBA00022617"/>
    </source>
</evidence>
<comment type="subcellular location">
    <subcellularLocation>
        <location evidence="1">Cell membrane</location>
        <topology evidence="1">Multi-pass membrane protein</topology>
    </subcellularLocation>
</comment>
<feature type="domain" description="Cytochrome b561 bacterial/Ni-hydrogenase" evidence="13">
    <location>
        <begin position="11"/>
        <end position="232"/>
    </location>
</feature>
<dbReference type="GO" id="GO:0009055">
    <property type="term" value="F:electron transfer activity"/>
    <property type="evidence" value="ECO:0007669"/>
    <property type="project" value="InterPro"/>
</dbReference>
<feature type="transmembrane region" description="Helical" evidence="12">
    <location>
        <begin position="59"/>
        <end position="77"/>
    </location>
</feature>
<dbReference type="InterPro" id="IPR011577">
    <property type="entry name" value="Cyt_b561_bac/Ni-Hgenase"/>
</dbReference>
<dbReference type="FunCoup" id="A0A2G4YS61">
    <property type="interactions" value="161"/>
</dbReference>
<dbReference type="PANTHER" id="PTHR30485:SF2">
    <property type="entry name" value="BLL0597 PROTEIN"/>
    <property type="match status" value="1"/>
</dbReference>
<name>A0A2G4YS61_9PROT</name>
<evidence type="ECO:0000256" key="1">
    <source>
        <dbReference type="ARBA" id="ARBA00004651"/>
    </source>
</evidence>
<evidence type="ECO:0000259" key="13">
    <source>
        <dbReference type="Pfam" id="PF01292"/>
    </source>
</evidence>
<dbReference type="InParanoid" id="A0A2G4YS61"/>
<keyword evidence="15" id="KW-1185">Reference proteome</keyword>
<evidence type="ECO:0000313" key="14">
    <source>
        <dbReference type="EMBL" id="PHZ85179.1"/>
    </source>
</evidence>
<dbReference type="AlphaFoldDB" id="A0A2G4YS61"/>
<keyword evidence="7" id="KW-0479">Metal-binding</keyword>
<evidence type="ECO:0000256" key="4">
    <source>
        <dbReference type="ARBA" id="ARBA00022475"/>
    </source>
</evidence>
<feature type="transmembrane region" description="Helical" evidence="12">
    <location>
        <begin position="122"/>
        <end position="148"/>
    </location>
</feature>
<feature type="transmembrane region" description="Helical" evidence="12">
    <location>
        <begin position="195"/>
        <end position="216"/>
    </location>
</feature>
<accession>A0A2G4YS61</accession>
<keyword evidence="4" id="KW-1003">Cell membrane</keyword>
<gene>
    <name evidence="14" type="ORF">CRD36_07150</name>
</gene>
<evidence type="ECO:0000256" key="12">
    <source>
        <dbReference type="SAM" id="Phobius"/>
    </source>
</evidence>
<evidence type="ECO:0000256" key="7">
    <source>
        <dbReference type="ARBA" id="ARBA00022723"/>
    </source>
</evidence>
<evidence type="ECO:0000256" key="11">
    <source>
        <dbReference type="ARBA" id="ARBA00023136"/>
    </source>
</evidence>
<dbReference type="PANTHER" id="PTHR30485">
    <property type="entry name" value="NI/FE-HYDROGENASE 1 B-TYPE CYTOCHROME SUBUNIT"/>
    <property type="match status" value="1"/>
</dbReference>
<dbReference type="EMBL" id="PDEM01000016">
    <property type="protein sequence ID" value="PHZ85179.1"/>
    <property type="molecule type" value="Genomic_DNA"/>
</dbReference>
<dbReference type="Gene3D" id="1.20.950.20">
    <property type="entry name" value="Transmembrane di-heme cytochromes, Chain C"/>
    <property type="match status" value="1"/>
</dbReference>
<keyword evidence="5" id="KW-0349">Heme</keyword>
<evidence type="ECO:0000256" key="3">
    <source>
        <dbReference type="ARBA" id="ARBA00022448"/>
    </source>
</evidence>
<comment type="similarity">
    <text evidence="2">Belongs to the HupC/HyaC/HydC family.</text>
</comment>
<evidence type="ECO:0000256" key="8">
    <source>
        <dbReference type="ARBA" id="ARBA00022982"/>
    </source>
</evidence>
<dbReference type="Proteomes" id="UP000229730">
    <property type="component" value="Unassembled WGS sequence"/>
</dbReference>
<evidence type="ECO:0000256" key="10">
    <source>
        <dbReference type="ARBA" id="ARBA00023004"/>
    </source>
</evidence>
<protein>
    <submittedName>
        <fullName evidence="14">Cytochrome B</fullName>
    </submittedName>
</protein>
<dbReference type="InterPro" id="IPR016174">
    <property type="entry name" value="Di-haem_cyt_TM"/>
</dbReference>
<dbReference type="RefSeq" id="WP_099472067.1">
    <property type="nucleotide sequence ID" value="NZ_CP041025.1"/>
</dbReference>
<dbReference type="InterPro" id="IPR051542">
    <property type="entry name" value="Hydrogenase_cytochrome"/>
</dbReference>
<evidence type="ECO:0000256" key="6">
    <source>
        <dbReference type="ARBA" id="ARBA00022692"/>
    </source>
</evidence>
<dbReference type="OrthoDB" id="196472at2"/>
<keyword evidence="6 12" id="KW-0812">Transmembrane</keyword>
<dbReference type="Pfam" id="PF01292">
    <property type="entry name" value="Ni_hydr_CYTB"/>
    <property type="match status" value="1"/>
</dbReference>
<dbReference type="GO" id="GO:0005506">
    <property type="term" value="F:iron ion binding"/>
    <property type="evidence" value="ECO:0007669"/>
    <property type="project" value="InterPro"/>
</dbReference>
<feature type="transmembrane region" description="Helical" evidence="12">
    <location>
        <begin position="21"/>
        <end position="39"/>
    </location>
</feature>
<reference evidence="14 15" key="1">
    <citation type="submission" date="2017-10" db="EMBL/GenBank/DDBJ databases">
        <title>Frigbacter circumglobatus gen. nov. sp. nov., isolated from sediment cultured in situ.</title>
        <authorList>
            <person name="Zhao Z."/>
        </authorList>
    </citation>
    <scope>NUCLEOTIDE SEQUENCE [LARGE SCALE GENOMIC DNA]</scope>
    <source>
        <strain evidence="14 15">ZYL</strain>
    </source>
</reference>
<proteinExistence type="inferred from homology"/>
<comment type="caution">
    <text evidence="14">The sequence shown here is derived from an EMBL/GenBank/DDBJ whole genome shotgun (WGS) entry which is preliminary data.</text>
</comment>
<evidence type="ECO:0000256" key="9">
    <source>
        <dbReference type="ARBA" id="ARBA00022989"/>
    </source>
</evidence>
<keyword evidence="11 12" id="KW-0472">Membrane</keyword>
<dbReference type="SUPFAM" id="SSF81342">
    <property type="entry name" value="Transmembrane di-heme cytochromes"/>
    <property type="match status" value="1"/>
</dbReference>
<dbReference type="GO" id="GO:0022904">
    <property type="term" value="P:respiratory electron transport chain"/>
    <property type="evidence" value="ECO:0007669"/>
    <property type="project" value="InterPro"/>
</dbReference>
<keyword evidence="8" id="KW-0249">Electron transport</keyword>